<dbReference type="InterPro" id="IPR036390">
    <property type="entry name" value="WH_DNA-bd_sf"/>
</dbReference>
<dbReference type="InterPro" id="IPR036388">
    <property type="entry name" value="WH-like_DNA-bd_sf"/>
</dbReference>
<keyword evidence="2" id="KW-0238">DNA-binding</keyword>
<dbReference type="Gene3D" id="1.20.120.530">
    <property type="entry name" value="GntR ligand-binding domain-like"/>
    <property type="match status" value="1"/>
</dbReference>
<keyword evidence="6" id="KW-1185">Reference proteome</keyword>
<accession>A0ABP8WHW3</accession>
<dbReference type="InterPro" id="IPR011711">
    <property type="entry name" value="GntR_C"/>
</dbReference>
<feature type="domain" description="HTH gntR-type" evidence="4">
    <location>
        <begin position="10"/>
        <end position="76"/>
    </location>
</feature>
<evidence type="ECO:0000256" key="3">
    <source>
        <dbReference type="ARBA" id="ARBA00023163"/>
    </source>
</evidence>
<evidence type="ECO:0000259" key="4">
    <source>
        <dbReference type="PROSITE" id="PS50949"/>
    </source>
</evidence>
<dbReference type="InterPro" id="IPR000524">
    <property type="entry name" value="Tscrpt_reg_HTH_GntR"/>
</dbReference>
<organism evidence="5 6">
    <name type="scientific">Promicromonospora umidemergens</name>
    <dbReference type="NCBI Taxonomy" id="629679"/>
    <lineage>
        <taxon>Bacteria</taxon>
        <taxon>Bacillati</taxon>
        <taxon>Actinomycetota</taxon>
        <taxon>Actinomycetes</taxon>
        <taxon>Micrococcales</taxon>
        <taxon>Promicromonosporaceae</taxon>
        <taxon>Promicromonospora</taxon>
    </lineage>
</organism>
<dbReference type="PANTHER" id="PTHR43537">
    <property type="entry name" value="TRANSCRIPTIONAL REGULATOR, GNTR FAMILY"/>
    <property type="match status" value="1"/>
</dbReference>
<keyword evidence="1" id="KW-0805">Transcription regulation</keyword>
<proteinExistence type="predicted"/>
<dbReference type="Pfam" id="PF00392">
    <property type="entry name" value="GntR"/>
    <property type="match status" value="1"/>
</dbReference>
<dbReference type="InterPro" id="IPR008920">
    <property type="entry name" value="TF_FadR/GntR_C"/>
</dbReference>
<protein>
    <submittedName>
        <fullName evidence="5">GntR family transcriptional regulator</fullName>
    </submittedName>
</protein>
<dbReference type="SUPFAM" id="SSF46785">
    <property type="entry name" value="Winged helix' DNA-binding domain"/>
    <property type="match status" value="1"/>
</dbReference>
<gene>
    <name evidence="5" type="ORF">GCM10023198_05650</name>
</gene>
<evidence type="ECO:0000313" key="5">
    <source>
        <dbReference type="EMBL" id="GAA4689849.1"/>
    </source>
</evidence>
<dbReference type="SMART" id="SM00345">
    <property type="entry name" value="HTH_GNTR"/>
    <property type="match status" value="1"/>
</dbReference>
<evidence type="ECO:0000313" key="6">
    <source>
        <dbReference type="Proteomes" id="UP001500843"/>
    </source>
</evidence>
<dbReference type="PROSITE" id="PS50949">
    <property type="entry name" value="HTH_GNTR"/>
    <property type="match status" value="1"/>
</dbReference>
<dbReference type="CDD" id="cd07377">
    <property type="entry name" value="WHTH_GntR"/>
    <property type="match status" value="1"/>
</dbReference>
<reference evidence="6" key="1">
    <citation type="journal article" date="2019" name="Int. J. Syst. Evol. Microbiol.">
        <title>The Global Catalogue of Microorganisms (GCM) 10K type strain sequencing project: providing services to taxonomists for standard genome sequencing and annotation.</title>
        <authorList>
            <consortium name="The Broad Institute Genomics Platform"/>
            <consortium name="The Broad Institute Genome Sequencing Center for Infectious Disease"/>
            <person name="Wu L."/>
            <person name="Ma J."/>
        </authorList>
    </citation>
    <scope>NUCLEOTIDE SEQUENCE [LARGE SCALE GENOMIC DNA]</scope>
    <source>
        <strain evidence="6">JCM 17975</strain>
    </source>
</reference>
<sequence length="224" mass="25114">MAVAEEQRGKVGAAAIYDGLRADIQDGSLRPGEPMREMAIAERFGVSRTPVREALRRLEHDRMLASSSRGLVVREVDPDEVIQIYNVRILLEGETAAEAAESRTEADLLRLESLLDRDRSLEDPDDGARALTNIEFHEAIWTATHNPVLQDILRRLTVHLVRTPHSTLSVTGRWEEALDEHAALIDAVRRRDAGTARSLASAHMTRAREIRLDLLRRNVVTALH</sequence>
<dbReference type="Proteomes" id="UP001500843">
    <property type="component" value="Unassembled WGS sequence"/>
</dbReference>
<evidence type="ECO:0000256" key="1">
    <source>
        <dbReference type="ARBA" id="ARBA00023015"/>
    </source>
</evidence>
<name>A0ABP8WHW3_9MICO</name>
<comment type="caution">
    <text evidence="5">The sequence shown here is derived from an EMBL/GenBank/DDBJ whole genome shotgun (WGS) entry which is preliminary data.</text>
</comment>
<dbReference type="Gene3D" id="1.10.10.10">
    <property type="entry name" value="Winged helix-like DNA-binding domain superfamily/Winged helix DNA-binding domain"/>
    <property type="match status" value="1"/>
</dbReference>
<dbReference type="Pfam" id="PF07729">
    <property type="entry name" value="FCD"/>
    <property type="match status" value="1"/>
</dbReference>
<dbReference type="PANTHER" id="PTHR43537:SF5">
    <property type="entry name" value="UXU OPERON TRANSCRIPTIONAL REGULATOR"/>
    <property type="match status" value="1"/>
</dbReference>
<dbReference type="SUPFAM" id="SSF48008">
    <property type="entry name" value="GntR ligand-binding domain-like"/>
    <property type="match status" value="1"/>
</dbReference>
<evidence type="ECO:0000256" key="2">
    <source>
        <dbReference type="ARBA" id="ARBA00023125"/>
    </source>
</evidence>
<keyword evidence="3" id="KW-0804">Transcription</keyword>
<dbReference type="SMART" id="SM00895">
    <property type="entry name" value="FCD"/>
    <property type="match status" value="1"/>
</dbReference>
<dbReference type="EMBL" id="BAABHM010000004">
    <property type="protein sequence ID" value="GAA4689849.1"/>
    <property type="molecule type" value="Genomic_DNA"/>
</dbReference>